<sequence length="78" mass="8263">MQRSNERGRCGRDSCTARCGSDATATATARSLLWQLSPPVATFSPALGGRKSERMVRAALKQESTNPSVVAVAALTRV</sequence>
<name>A0A0D9Y8A7_9ORYZ</name>
<reference evidence="1" key="3">
    <citation type="submission" date="2018-05" db="EMBL/GenBank/DDBJ databases">
        <title>OgluRS3 (Oryza glumaepatula Reference Sequence Version 3).</title>
        <authorList>
            <person name="Zhang J."/>
            <person name="Kudrna D."/>
            <person name="Lee S."/>
            <person name="Talag J."/>
            <person name="Welchert J."/>
            <person name="Wing R.A."/>
        </authorList>
    </citation>
    <scope>NUCLEOTIDE SEQUENCE [LARGE SCALE GENOMIC DNA]</scope>
</reference>
<dbReference type="AlphaFoldDB" id="A0A0D9Y8A7"/>
<evidence type="ECO:0000313" key="1">
    <source>
        <dbReference type="EnsemblPlants" id="OGLUM01G17170.1"/>
    </source>
</evidence>
<dbReference type="EnsemblPlants" id="OGLUM01G17170.1">
    <property type="protein sequence ID" value="OGLUM01G17170.1"/>
    <property type="gene ID" value="OGLUM01G17170"/>
</dbReference>
<reference evidence="1" key="1">
    <citation type="submission" date="2013-08" db="EMBL/GenBank/DDBJ databases">
        <title>Oryza genome evolution.</title>
        <authorList>
            <person name="Wing R.A."/>
            <person name="Panaud O."/>
            <person name="Oliveira A.C."/>
        </authorList>
    </citation>
    <scope>NUCLEOTIDE SEQUENCE</scope>
</reference>
<protein>
    <submittedName>
        <fullName evidence="1">Uncharacterized protein</fullName>
    </submittedName>
</protein>
<dbReference type="Gramene" id="OGLUM01G17170.1">
    <property type="protein sequence ID" value="OGLUM01G17170.1"/>
    <property type="gene ID" value="OGLUM01G17170"/>
</dbReference>
<dbReference type="HOGENOM" id="CLU_2625938_0_0_1"/>
<reference evidence="1" key="2">
    <citation type="submission" date="2015-04" db="UniProtKB">
        <authorList>
            <consortium name="EnsemblPlants"/>
        </authorList>
    </citation>
    <scope>IDENTIFICATION</scope>
</reference>
<accession>A0A0D9Y8A7</accession>
<keyword evidence="2" id="KW-1185">Reference proteome</keyword>
<dbReference type="Proteomes" id="UP000026961">
    <property type="component" value="Chromosome 1"/>
</dbReference>
<proteinExistence type="predicted"/>
<organism evidence="1">
    <name type="scientific">Oryza glumipatula</name>
    <dbReference type="NCBI Taxonomy" id="40148"/>
    <lineage>
        <taxon>Eukaryota</taxon>
        <taxon>Viridiplantae</taxon>
        <taxon>Streptophyta</taxon>
        <taxon>Embryophyta</taxon>
        <taxon>Tracheophyta</taxon>
        <taxon>Spermatophyta</taxon>
        <taxon>Magnoliopsida</taxon>
        <taxon>Liliopsida</taxon>
        <taxon>Poales</taxon>
        <taxon>Poaceae</taxon>
        <taxon>BOP clade</taxon>
        <taxon>Oryzoideae</taxon>
        <taxon>Oryzeae</taxon>
        <taxon>Oryzinae</taxon>
        <taxon>Oryza</taxon>
    </lineage>
</organism>
<evidence type="ECO:0000313" key="2">
    <source>
        <dbReference type="Proteomes" id="UP000026961"/>
    </source>
</evidence>